<protein>
    <recommendedName>
        <fullName evidence="3">Transposase</fullName>
    </recommendedName>
</protein>
<evidence type="ECO:0000313" key="1">
    <source>
        <dbReference type="EMBL" id="QNP48396.1"/>
    </source>
</evidence>
<dbReference type="AlphaFoldDB" id="A0A7H0GJD0"/>
<proteinExistence type="predicted"/>
<keyword evidence="2" id="KW-1185">Reference proteome</keyword>
<sequence length="113" mass="13029">MKNKGYKVQIDAAVIELFKEGKPFKAKDIAERAGVDTNNVYQTPSAQFAMKVNKYVAADRSQFLRKEIAISNLQNELVKIQKYEELVKVSNLHIEAYKREVVESFIVLYMKLN</sequence>
<dbReference type="RefSeq" id="WP_187723994.1">
    <property type="nucleotide sequence ID" value="NZ_CP060783.1"/>
</dbReference>
<evidence type="ECO:0000313" key="2">
    <source>
        <dbReference type="Proteomes" id="UP000516028"/>
    </source>
</evidence>
<evidence type="ECO:0008006" key="3">
    <source>
        <dbReference type="Google" id="ProtNLM"/>
    </source>
</evidence>
<organism evidence="1 2">
    <name type="scientific">Diaphorobacter aerolatus</name>
    <dbReference type="NCBI Taxonomy" id="1288495"/>
    <lineage>
        <taxon>Bacteria</taxon>
        <taxon>Pseudomonadati</taxon>
        <taxon>Pseudomonadota</taxon>
        <taxon>Betaproteobacteria</taxon>
        <taxon>Burkholderiales</taxon>
        <taxon>Comamonadaceae</taxon>
        <taxon>Diaphorobacter</taxon>
    </lineage>
</organism>
<dbReference type="Proteomes" id="UP000516028">
    <property type="component" value="Chromosome"/>
</dbReference>
<dbReference type="KEGG" id="daer:H9K75_20975"/>
<name>A0A7H0GJD0_9BURK</name>
<accession>A0A7H0GJD0</accession>
<reference evidence="1 2" key="1">
    <citation type="submission" date="2020-08" db="EMBL/GenBank/DDBJ databases">
        <title>Genome sequence of Diaphorobacter aerolatus KACC 16536T.</title>
        <authorList>
            <person name="Hyun D.-W."/>
            <person name="Bae J.-W."/>
        </authorList>
    </citation>
    <scope>NUCLEOTIDE SEQUENCE [LARGE SCALE GENOMIC DNA]</scope>
    <source>
        <strain evidence="1 2">KACC 16536</strain>
    </source>
</reference>
<gene>
    <name evidence="1" type="ORF">H9K75_20975</name>
</gene>
<dbReference type="EMBL" id="CP060783">
    <property type="protein sequence ID" value="QNP48396.1"/>
    <property type="molecule type" value="Genomic_DNA"/>
</dbReference>